<dbReference type="EMBL" id="HBHT01031957">
    <property type="protein sequence ID" value="CAD9984112.1"/>
    <property type="molecule type" value="Transcribed_RNA"/>
</dbReference>
<feature type="compositionally biased region" description="Basic residues" evidence="1">
    <location>
        <begin position="222"/>
        <end position="233"/>
    </location>
</feature>
<sequence length="233" mass="26163">MMNSAFSRTVCRRALLRSGTRAFSVRTTSTFQTSALAPLSGSSPDARCFSSTTGSTSSYNPLEWWKNRQMNKEAEKFKERAISMSLKDQFTLTDFSEELAEATGWKSKIPGVSSTKEVKKAKELKAVIESLIKQKGKDATDIEIDELSKLERLRAASAAEVTLADVDQFVEQFGNMCTIQKVLRQRHLEGRSIPLTQEKLMFVVQAEGHKHMSQKQKDQMRQKAKKKFPGMAG</sequence>
<evidence type="ECO:0008006" key="3">
    <source>
        <dbReference type="Google" id="ProtNLM"/>
    </source>
</evidence>
<feature type="compositionally biased region" description="Basic and acidic residues" evidence="1">
    <location>
        <begin position="208"/>
        <end position="221"/>
    </location>
</feature>
<gene>
    <name evidence="2" type="ORF">APAL1065_LOCUS21472</name>
</gene>
<protein>
    <recommendedName>
        <fullName evidence="3">Signal recognition particle SRP54 subunit M-domain domain-containing protein</fullName>
    </recommendedName>
</protein>
<evidence type="ECO:0000313" key="2">
    <source>
        <dbReference type="EMBL" id="CAD9984112.1"/>
    </source>
</evidence>
<evidence type="ECO:0000256" key="1">
    <source>
        <dbReference type="SAM" id="MobiDB-lite"/>
    </source>
</evidence>
<feature type="region of interest" description="Disordered" evidence="1">
    <location>
        <begin position="208"/>
        <end position="233"/>
    </location>
</feature>
<organism evidence="2">
    <name type="scientific">Entomoneis paludosa</name>
    <dbReference type="NCBI Taxonomy" id="265537"/>
    <lineage>
        <taxon>Eukaryota</taxon>
        <taxon>Sar</taxon>
        <taxon>Stramenopiles</taxon>
        <taxon>Ochrophyta</taxon>
        <taxon>Bacillariophyta</taxon>
        <taxon>Bacillariophyceae</taxon>
        <taxon>Bacillariophycidae</taxon>
        <taxon>Entomoneidaceae</taxon>
        <taxon>Entomoneis</taxon>
    </lineage>
</organism>
<name>A0A7S2YM17_9STRA</name>
<proteinExistence type="predicted"/>
<reference evidence="2" key="1">
    <citation type="submission" date="2021-01" db="EMBL/GenBank/DDBJ databases">
        <authorList>
            <person name="Corre E."/>
            <person name="Pelletier E."/>
            <person name="Niang G."/>
            <person name="Scheremetjew M."/>
            <person name="Finn R."/>
            <person name="Kale V."/>
            <person name="Holt S."/>
            <person name="Cochrane G."/>
            <person name="Meng A."/>
            <person name="Brown T."/>
            <person name="Cohen L."/>
        </authorList>
    </citation>
    <scope>NUCLEOTIDE SEQUENCE</scope>
    <source>
        <strain evidence="2">CCMP125</strain>
    </source>
</reference>
<dbReference type="AlphaFoldDB" id="A0A7S2YM17"/>
<accession>A0A7S2YM17</accession>